<feature type="domain" description="Abortive infection protein-like C-terminal" evidence="1">
    <location>
        <begin position="181"/>
        <end position="250"/>
    </location>
</feature>
<protein>
    <recommendedName>
        <fullName evidence="1">Abortive infection protein-like C-terminal domain-containing protein</fullName>
    </recommendedName>
</protein>
<evidence type="ECO:0000313" key="3">
    <source>
        <dbReference type="Proteomes" id="UP000189739"/>
    </source>
</evidence>
<reference evidence="2 3" key="1">
    <citation type="submission" date="2016-07" db="EMBL/GenBank/DDBJ databases">
        <title>Genomic analysis of zinc-resistant bacterium Mucilaginibacter pedocola TBZ30.</title>
        <authorList>
            <person name="Huang J."/>
            <person name="Tang J."/>
        </authorList>
    </citation>
    <scope>NUCLEOTIDE SEQUENCE [LARGE SCALE GENOMIC DNA]</scope>
    <source>
        <strain evidence="2 3">TBZ30</strain>
    </source>
</reference>
<name>A0A1S9PMM7_9SPHI</name>
<dbReference type="OrthoDB" id="5521926at2"/>
<dbReference type="STRING" id="1792845.BC343_03950"/>
<keyword evidence="3" id="KW-1185">Reference proteome</keyword>
<dbReference type="Proteomes" id="UP000189739">
    <property type="component" value="Unassembled WGS sequence"/>
</dbReference>
<dbReference type="Pfam" id="PF14355">
    <property type="entry name" value="Abi_C"/>
    <property type="match status" value="1"/>
</dbReference>
<evidence type="ECO:0000313" key="2">
    <source>
        <dbReference type="EMBL" id="OOQ62205.1"/>
    </source>
</evidence>
<dbReference type="RefSeq" id="WP_078346403.1">
    <property type="nucleotide sequence ID" value="NZ_MBTF01000001.1"/>
</dbReference>
<dbReference type="AlphaFoldDB" id="A0A1S9PMM7"/>
<dbReference type="EMBL" id="MBTF01000001">
    <property type="protein sequence ID" value="OOQ62205.1"/>
    <property type="molecule type" value="Genomic_DNA"/>
</dbReference>
<evidence type="ECO:0000259" key="1">
    <source>
        <dbReference type="Pfam" id="PF14355"/>
    </source>
</evidence>
<proteinExistence type="predicted"/>
<organism evidence="2 3">
    <name type="scientific">Mucilaginibacter pedocola</name>
    <dbReference type="NCBI Taxonomy" id="1792845"/>
    <lineage>
        <taxon>Bacteria</taxon>
        <taxon>Pseudomonadati</taxon>
        <taxon>Bacteroidota</taxon>
        <taxon>Sphingobacteriia</taxon>
        <taxon>Sphingobacteriales</taxon>
        <taxon>Sphingobacteriaceae</taxon>
        <taxon>Mucilaginibacter</taxon>
    </lineage>
</organism>
<sequence length="277" mass="31741">MAEISFKEKRIISDYLIQGGYVLDFGNRSFQEFVAQVTDLDIENRKYSENNSGSKGQPLMQFIALEPDYTIGRLLEAFHDEIVEYHKRRGKVNSVAKYQPYVQIYQRLLNGGSIVEHIDAIQAINEDKDFHSLAKLIRESIEKKEPEAALDRLHVYMIKFLKELCSSHGVEFKKEETVNGLYGKYIKAIEAKGFLASQMTLKIVQFSHQIMQAFNDIRNNNSFAHDNPVLNYDESVLIFSNVTAMVKFIMALEAKHENQAVAEAEPNWGGFDQMETA</sequence>
<accession>A0A1S9PMM7</accession>
<dbReference type="InterPro" id="IPR026001">
    <property type="entry name" value="Abi-like_C"/>
</dbReference>
<comment type="caution">
    <text evidence="2">The sequence shown here is derived from an EMBL/GenBank/DDBJ whole genome shotgun (WGS) entry which is preliminary data.</text>
</comment>
<gene>
    <name evidence="2" type="ORF">BC343_03950</name>
</gene>